<proteinExistence type="inferred from homology"/>
<evidence type="ECO:0000256" key="3">
    <source>
        <dbReference type="ARBA" id="ARBA00022714"/>
    </source>
</evidence>
<sequence>MTATPDALAASPSSKPAKPPTAVTVLPHPELCPVGVSFEARTGQKLVDALLEHGVAIEHACEKVCACATCHVHIREGLAGLPAADEDEEDQLDDAWGLDAQSRLSCCVKLNGTPLVVELPKYSKNHARE</sequence>
<feature type="domain" description="2Fe-2S ferredoxin-type" evidence="9">
    <location>
        <begin position="21"/>
        <end position="123"/>
    </location>
</feature>
<comment type="cofactor">
    <cofactor evidence="7">
        <name>[2Fe-2S] cluster</name>
        <dbReference type="ChEBI" id="CHEBI:190135"/>
    </cofactor>
</comment>
<dbReference type="Proteomes" id="UP000430120">
    <property type="component" value="Unassembled WGS sequence"/>
</dbReference>
<dbReference type="Gene3D" id="3.10.20.30">
    <property type="match status" value="1"/>
</dbReference>
<evidence type="ECO:0000313" key="10">
    <source>
        <dbReference type="EMBL" id="KAB0583160.1"/>
    </source>
</evidence>
<dbReference type="GO" id="GO:0009055">
    <property type="term" value="F:electron transfer activity"/>
    <property type="evidence" value="ECO:0007669"/>
    <property type="project" value="InterPro"/>
</dbReference>
<dbReference type="CDD" id="cd00207">
    <property type="entry name" value="fer2"/>
    <property type="match status" value="1"/>
</dbReference>
<gene>
    <name evidence="10" type="primary">fdx</name>
    <name evidence="10" type="ORF">F7Q92_09085</name>
</gene>
<dbReference type="InterPro" id="IPR012675">
    <property type="entry name" value="Beta-grasp_dom_sf"/>
</dbReference>
<dbReference type="GO" id="GO:0140647">
    <property type="term" value="P:P450-containing electron transport chain"/>
    <property type="evidence" value="ECO:0007669"/>
    <property type="project" value="InterPro"/>
</dbReference>
<name>A0A643FCX7_IDEDE</name>
<dbReference type="GO" id="GO:0046872">
    <property type="term" value="F:metal ion binding"/>
    <property type="evidence" value="ECO:0007669"/>
    <property type="project" value="UniProtKB-KW"/>
</dbReference>
<accession>A0A643FCX7</accession>
<dbReference type="PRINTS" id="PR00355">
    <property type="entry name" value="ADRENODOXIN"/>
</dbReference>
<organism evidence="10 11">
    <name type="scientific">Ideonella dechloratans</name>
    <dbReference type="NCBI Taxonomy" id="36863"/>
    <lineage>
        <taxon>Bacteria</taxon>
        <taxon>Pseudomonadati</taxon>
        <taxon>Pseudomonadota</taxon>
        <taxon>Betaproteobacteria</taxon>
        <taxon>Burkholderiales</taxon>
        <taxon>Sphaerotilaceae</taxon>
        <taxon>Ideonella</taxon>
    </lineage>
</organism>
<evidence type="ECO:0000256" key="6">
    <source>
        <dbReference type="ARBA" id="ARBA00023014"/>
    </source>
</evidence>
<dbReference type="PANTHER" id="PTHR23426">
    <property type="entry name" value="FERREDOXIN/ADRENODOXIN"/>
    <property type="match status" value="1"/>
</dbReference>
<evidence type="ECO:0000256" key="2">
    <source>
        <dbReference type="ARBA" id="ARBA00019395"/>
    </source>
</evidence>
<dbReference type="InterPro" id="IPR001055">
    <property type="entry name" value="Adrenodoxin-like"/>
</dbReference>
<dbReference type="InterPro" id="IPR011536">
    <property type="entry name" value="Fdx_isc"/>
</dbReference>
<keyword evidence="3" id="KW-0001">2Fe-2S</keyword>
<evidence type="ECO:0000256" key="4">
    <source>
        <dbReference type="ARBA" id="ARBA00022723"/>
    </source>
</evidence>
<comment type="caution">
    <text evidence="10">The sequence shown here is derived from an EMBL/GenBank/DDBJ whole genome shotgun (WGS) entry which is preliminary data.</text>
</comment>
<reference evidence="10 11" key="1">
    <citation type="submission" date="2019-09" db="EMBL/GenBank/DDBJ databases">
        <title>Draft genome sequences of 48 bacterial type strains from the CCUG.</title>
        <authorList>
            <person name="Tunovic T."/>
            <person name="Pineiro-Iglesias B."/>
            <person name="Unosson C."/>
            <person name="Inganas E."/>
            <person name="Ohlen M."/>
            <person name="Cardew S."/>
            <person name="Jensie-Markopoulos S."/>
            <person name="Salva-Serra F."/>
            <person name="Jaen-Luchoro D."/>
            <person name="Karlsson R."/>
            <person name="Svensson-Stadler L."/>
            <person name="Chun J."/>
            <person name="Moore E."/>
        </authorList>
    </citation>
    <scope>NUCLEOTIDE SEQUENCE [LARGE SCALE GENOMIC DNA]</scope>
    <source>
        <strain evidence="10 11">CCUG 30977</strain>
    </source>
</reference>
<evidence type="ECO:0000256" key="1">
    <source>
        <dbReference type="ARBA" id="ARBA00010914"/>
    </source>
</evidence>
<evidence type="ECO:0000313" key="11">
    <source>
        <dbReference type="Proteomes" id="UP000430120"/>
    </source>
</evidence>
<keyword evidence="6" id="KW-0411">Iron-sulfur</keyword>
<evidence type="ECO:0000259" key="9">
    <source>
        <dbReference type="PROSITE" id="PS51085"/>
    </source>
</evidence>
<keyword evidence="11" id="KW-1185">Reference proteome</keyword>
<comment type="similarity">
    <text evidence="1">Belongs to the adrenodoxin/putidaredoxin family.</text>
</comment>
<protein>
    <recommendedName>
        <fullName evidence="2">2Fe-2S ferredoxin</fullName>
    </recommendedName>
</protein>
<dbReference type="PANTHER" id="PTHR23426:SF65">
    <property type="entry name" value="FERREDOXIN-2, MITOCHONDRIAL"/>
    <property type="match status" value="1"/>
</dbReference>
<dbReference type="AlphaFoldDB" id="A0A643FCX7"/>
<keyword evidence="4" id="KW-0479">Metal-binding</keyword>
<dbReference type="EMBL" id="VZPB01000017">
    <property type="protein sequence ID" value="KAB0583160.1"/>
    <property type="molecule type" value="Genomic_DNA"/>
</dbReference>
<feature type="region of interest" description="Disordered" evidence="8">
    <location>
        <begin position="1"/>
        <end position="21"/>
    </location>
</feature>
<evidence type="ECO:0000256" key="8">
    <source>
        <dbReference type="SAM" id="MobiDB-lite"/>
    </source>
</evidence>
<dbReference type="RefSeq" id="WP_151123831.1">
    <property type="nucleotide sequence ID" value="NZ_CP088081.1"/>
</dbReference>
<dbReference type="InterPro" id="IPR036010">
    <property type="entry name" value="2Fe-2S_ferredoxin-like_sf"/>
</dbReference>
<dbReference type="NCBIfam" id="TIGR02007">
    <property type="entry name" value="fdx_isc"/>
    <property type="match status" value="1"/>
</dbReference>
<dbReference type="GO" id="GO:0051537">
    <property type="term" value="F:2 iron, 2 sulfur cluster binding"/>
    <property type="evidence" value="ECO:0007669"/>
    <property type="project" value="UniProtKB-KW"/>
</dbReference>
<dbReference type="PROSITE" id="PS51085">
    <property type="entry name" value="2FE2S_FER_2"/>
    <property type="match status" value="1"/>
</dbReference>
<dbReference type="Pfam" id="PF00111">
    <property type="entry name" value="Fer2"/>
    <property type="match status" value="1"/>
</dbReference>
<dbReference type="SUPFAM" id="SSF54292">
    <property type="entry name" value="2Fe-2S ferredoxin-like"/>
    <property type="match status" value="1"/>
</dbReference>
<evidence type="ECO:0000256" key="5">
    <source>
        <dbReference type="ARBA" id="ARBA00023004"/>
    </source>
</evidence>
<dbReference type="InterPro" id="IPR001041">
    <property type="entry name" value="2Fe-2S_ferredoxin-type"/>
</dbReference>
<evidence type="ECO:0000256" key="7">
    <source>
        <dbReference type="ARBA" id="ARBA00034078"/>
    </source>
</evidence>
<keyword evidence="5" id="KW-0408">Iron</keyword>
<dbReference type="OrthoDB" id="9793027at2"/>